<evidence type="ECO:0000313" key="3">
    <source>
        <dbReference type="Proteomes" id="UP000565078"/>
    </source>
</evidence>
<comment type="caution">
    <text evidence="2">The sequence shown here is derived from an EMBL/GenBank/DDBJ whole genome shotgun (WGS) entry which is preliminary data.</text>
</comment>
<dbReference type="EMBL" id="DUGC01000053">
    <property type="protein sequence ID" value="HIH09649.1"/>
    <property type="molecule type" value="Genomic_DNA"/>
</dbReference>
<dbReference type="CDD" id="cd02976">
    <property type="entry name" value="NrdH"/>
    <property type="match status" value="1"/>
</dbReference>
<sequence>MANVVVYSSPSCAFCTLAKRFLQERNVEYTEHNVAQDPARAAEMFEKSGQSGIPVLDIDGKIIVGFDRPAIKKALGIE</sequence>
<dbReference type="Proteomes" id="UP000565078">
    <property type="component" value="Unassembled WGS sequence"/>
</dbReference>
<proteinExistence type="predicted"/>
<dbReference type="Gene3D" id="3.40.30.10">
    <property type="entry name" value="Glutaredoxin"/>
    <property type="match status" value="1"/>
</dbReference>
<organism evidence="2 3">
    <name type="scientific">Candidatus Iainarchaeum sp</name>
    <dbReference type="NCBI Taxonomy" id="3101447"/>
    <lineage>
        <taxon>Archaea</taxon>
        <taxon>Candidatus Iainarchaeota</taxon>
        <taxon>Candidatus Iainarchaeia</taxon>
        <taxon>Candidatus Iainarchaeales</taxon>
        <taxon>Candidatus Iainarchaeaceae</taxon>
        <taxon>Candidatus Iainarchaeum</taxon>
    </lineage>
</organism>
<reference evidence="3" key="1">
    <citation type="journal article" date="2020" name="bioRxiv">
        <title>A rank-normalized archaeal taxonomy based on genome phylogeny resolves widespread incomplete and uneven classifications.</title>
        <authorList>
            <person name="Rinke C."/>
            <person name="Chuvochina M."/>
            <person name="Mussig A.J."/>
            <person name="Chaumeil P.-A."/>
            <person name="Waite D.W."/>
            <person name="Whitman W.B."/>
            <person name="Parks D.H."/>
            <person name="Hugenholtz P."/>
        </authorList>
    </citation>
    <scope>NUCLEOTIDE SEQUENCE [LARGE SCALE GENOMIC DNA]</scope>
</reference>
<dbReference type="AlphaFoldDB" id="A0A7J4IZG1"/>
<dbReference type="SUPFAM" id="SSF52833">
    <property type="entry name" value="Thioredoxin-like"/>
    <property type="match status" value="1"/>
</dbReference>
<dbReference type="PANTHER" id="PTHR34386">
    <property type="entry name" value="GLUTAREDOXIN"/>
    <property type="match status" value="1"/>
</dbReference>
<dbReference type="InterPro" id="IPR002109">
    <property type="entry name" value="Glutaredoxin"/>
</dbReference>
<dbReference type="Pfam" id="PF00462">
    <property type="entry name" value="Glutaredoxin"/>
    <property type="match status" value="1"/>
</dbReference>
<evidence type="ECO:0000313" key="2">
    <source>
        <dbReference type="EMBL" id="HIH09649.1"/>
    </source>
</evidence>
<feature type="domain" description="Glutaredoxin" evidence="1">
    <location>
        <begin position="4"/>
        <end position="63"/>
    </location>
</feature>
<dbReference type="GO" id="GO:0009055">
    <property type="term" value="F:electron transfer activity"/>
    <property type="evidence" value="ECO:0007669"/>
    <property type="project" value="TreeGrafter"/>
</dbReference>
<dbReference type="InterPro" id="IPR036249">
    <property type="entry name" value="Thioredoxin-like_sf"/>
</dbReference>
<gene>
    <name evidence="2" type="ORF">HA254_03170</name>
</gene>
<dbReference type="InterPro" id="IPR051548">
    <property type="entry name" value="Grx-like_ET"/>
</dbReference>
<name>A0A7J4IZG1_9ARCH</name>
<evidence type="ECO:0000259" key="1">
    <source>
        <dbReference type="Pfam" id="PF00462"/>
    </source>
</evidence>
<accession>A0A7J4IZG1</accession>
<dbReference type="PANTHER" id="PTHR34386:SF1">
    <property type="entry name" value="GLUTAREDOXIN-LIKE PROTEIN NRDH"/>
    <property type="match status" value="1"/>
</dbReference>
<dbReference type="PROSITE" id="PS51354">
    <property type="entry name" value="GLUTAREDOXIN_2"/>
    <property type="match status" value="1"/>
</dbReference>
<dbReference type="GO" id="GO:0045454">
    <property type="term" value="P:cell redox homeostasis"/>
    <property type="evidence" value="ECO:0007669"/>
    <property type="project" value="TreeGrafter"/>
</dbReference>
<protein>
    <submittedName>
        <fullName evidence="2">NrdH-redoxin</fullName>
    </submittedName>
</protein>